<accession>X1CTZ5</accession>
<feature type="non-terminal residue" evidence="1">
    <location>
        <position position="1"/>
    </location>
</feature>
<protein>
    <submittedName>
        <fullName evidence="1">Uncharacterized protein</fullName>
    </submittedName>
</protein>
<organism evidence="1">
    <name type="scientific">marine sediment metagenome</name>
    <dbReference type="NCBI Taxonomy" id="412755"/>
    <lineage>
        <taxon>unclassified sequences</taxon>
        <taxon>metagenomes</taxon>
        <taxon>ecological metagenomes</taxon>
    </lineage>
</organism>
<gene>
    <name evidence="1" type="ORF">S01H4_43129</name>
</gene>
<dbReference type="AlphaFoldDB" id="X1CTZ5"/>
<name>X1CTZ5_9ZZZZ</name>
<sequence length="65" mass="7961">ENKHALRQMVKYHLKTNDIVYIVNIFPDNKNLNLKLYQKSYFDKQSELNKIAKHITYNHNVYFNF</sequence>
<reference evidence="1" key="1">
    <citation type="journal article" date="2014" name="Front. Microbiol.">
        <title>High frequency of phylogenetically diverse reductive dehalogenase-homologous genes in deep subseafloor sedimentary metagenomes.</title>
        <authorList>
            <person name="Kawai M."/>
            <person name="Futagami T."/>
            <person name="Toyoda A."/>
            <person name="Takaki Y."/>
            <person name="Nishi S."/>
            <person name="Hori S."/>
            <person name="Arai W."/>
            <person name="Tsubouchi T."/>
            <person name="Morono Y."/>
            <person name="Uchiyama I."/>
            <person name="Ito T."/>
            <person name="Fujiyama A."/>
            <person name="Inagaki F."/>
            <person name="Takami H."/>
        </authorList>
    </citation>
    <scope>NUCLEOTIDE SEQUENCE</scope>
    <source>
        <strain evidence="1">Expedition CK06-06</strain>
    </source>
</reference>
<proteinExistence type="predicted"/>
<comment type="caution">
    <text evidence="1">The sequence shown here is derived from an EMBL/GenBank/DDBJ whole genome shotgun (WGS) entry which is preliminary data.</text>
</comment>
<evidence type="ECO:0000313" key="1">
    <source>
        <dbReference type="EMBL" id="GAG96437.1"/>
    </source>
</evidence>
<dbReference type="EMBL" id="BART01023763">
    <property type="protein sequence ID" value="GAG96437.1"/>
    <property type="molecule type" value="Genomic_DNA"/>
</dbReference>